<dbReference type="GO" id="GO:0000428">
    <property type="term" value="C:DNA-directed RNA polymerase complex"/>
    <property type="evidence" value="ECO:0007669"/>
    <property type="project" value="UniProtKB-KW"/>
</dbReference>
<dbReference type="EMBL" id="JAHWGI010001025">
    <property type="protein sequence ID" value="KAK3920953.1"/>
    <property type="molecule type" value="Genomic_DNA"/>
</dbReference>
<keyword evidence="1" id="KW-0804">Transcription</keyword>
<organism evidence="1 3">
    <name type="scientific">Frankliniella fusca</name>
    <dbReference type="NCBI Taxonomy" id="407009"/>
    <lineage>
        <taxon>Eukaryota</taxon>
        <taxon>Metazoa</taxon>
        <taxon>Ecdysozoa</taxon>
        <taxon>Arthropoda</taxon>
        <taxon>Hexapoda</taxon>
        <taxon>Insecta</taxon>
        <taxon>Pterygota</taxon>
        <taxon>Neoptera</taxon>
        <taxon>Paraneoptera</taxon>
        <taxon>Thysanoptera</taxon>
        <taxon>Terebrantia</taxon>
        <taxon>Thripoidea</taxon>
        <taxon>Thripidae</taxon>
        <taxon>Frankliniella</taxon>
    </lineage>
</organism>
<protein>
    <submittedName>
        <fullName evidence="1">DNA-directed RNA polymerase subunit beta</fullName>
    </submittedName>
</protein>
<gene>
    <name evidence="1" type="ORF">KUF71_001206</name>
    <name evidence="2" type="ORF">KUF71_014192</name>
</gene>
<dbReference type="AlphaFoldDB" id="A0AAE1HGV1"/>
<proteinExistence type="predicted"/>
<reference evidence="1" key="1">
    <citation type="submission" date="2021-07" db="EMBL/GenBank/DDBJ databases">
        <authorList>
            <person name="Catto M.A."/>
            <person name="Jacobson A."/>
            <person name="Kennedy G."/>
            <person name="Labadie P."/>
            <person name="Hunt B.G."/>
            <person name="Srinivasan R."/>
        </authorList>
    </citation>
    <scope>NUCLEOTIDE SEQUENCE</scope>
    <source>
        <strain evidence="1">PL_HMW_Pooled</strain>
        <tissue evidence="1">Head</tissue>
    </source>
</reference>
<evidence type="ECO:0000313" key="2">
    <source>
        <dbReference type="EMBL" id="KAK3925944.1"/>
    </source>
</evidence>
<keyword evidence="1" id="KW-0240">DNA-directed RNA polymerase</keyword>
<evidence type="ECO:0000313" key="1">
    <source>
        <dbReference type="EMBL" id="KAK3920953.1"/>
    </source>
</evidence>
<sequence>MICCPRPHDIQIRIQQHSPMTCRERCMNQTCCCKALIHFFNWFVADLKKLLT</sequence>
<reference evidence="1" key="2">
    <citation type="journal article" date="2023" name="BMC Genomics">
        <title>Pest status, molecular evolution, and epigenetic factors derived from the genome assembly of Frankliniella fusca, a thysanopteran phytovirus vector.</title>
        <authorList>
            <person name="Catto M.A."/>
            <person name="Labadie P.E."/>
            <person name="Jacobson A.L."/>
            <person name="Kennedy G.G."/>
            <person name="Srinivasan R."/>
            <person name="Hunt B.G."/>
        </authorList>
    </citation>
    <scope>NUCLEOTIDE SEQUENCE</scope>
    <source>
        <strain evidence="1">PL_HMW_Pooled</strain>
    </source>
</reference>
<dbReference type="EMBL" id="JAHWGI010001242">
    <property type="protein sequence ID" value="KAK3925944.1"/>
    <property type="molecule type" value="Genomic_DNA"/>
</dbReference>
<accession>A0AAE1HGV1</accession>
<name>A0AAE1HGV1_9NEOP</name>
<comment type="caution">
    <text evidence="1">The sequence shown here is derived from an EMBL/GenBank/DDBJ whole genome shotgun (WGS) entry which is preliminary data.</text>
</comment>
<keyword evidence="3" id="KW-1185">Reference proteome</keyword>
<dbReference type="Proteomes" id="UP001219518">
    <property type="component" value="Unassembled WGS sequence"/>
</dbReference>
<evidence type="ECO:0000313" key="3">
    <source>
        <dbReference type="Proteomes" id="UP001219518"/>
    </source>
</evidence>